<dbReference type="EMBL" id="JANPWB010000010">
    <property type="protein sequence ID" value="KAJ1143466.1"/>
    <property type="molecule type" value="Genomic_DNA"/>
</dbReference>
<feature type="compositionally biased region" description="Gly residues" evidence="1">
    <location>
        <begin position="127"/>
        <end position="138"/>
    </location>
</feature>
<dbReference type="Proteomes" id="UP001066276">
    <property type="component" value="Chromosome 6"/>
</dbReference>
<evidence type="ECO:0000256" key="1">
    <source>
        <dbReference type="SAM" id="MobiDB-lite"/>
    </source>
</evidence>
<sequence length="167" mass="17167">MTVRKQHKKCTLGGAWSGVEENGRLRKDLCAPAKLANRGSPPCVPDPRYGPPAGGERGPPEGRSCLTRATAAASGDAGVSASSGLQWSHGLRCGAAQARGASRGRRPDWPSTASAPRVLERNATPSCGGGRGDPGEGGPQRNLGLKTTTTTTAEQKSTGKEALSHED</sequence>
<name>A0AAV7QSI8_PLEWA</name>
<protein>
    <submittedName>
        <fullName evidence="2">Uncharacterized protein</fullName>
    </submittedName>
</protein>
<organism evidence="2 3">
    <name type="scientific">Pleurodeles waltl</name>
    <name type="common">Iberian ribbed newt</name>
    <dbReference type="NCBI Taxonomy" id="8319"/>
    <lineage>
        <taxon>Eukaryota</taxon>
        <taxon>Metazoa</taxon>
        <taxon>Chordata</taxon>
        <taxon>Craniata</taxon>
        <taxon>Vertebrata</taxon>
        <taxon>Euteleostomi</taxon>
        <taxon>Amphibia</taxon>
        <taxon>Batrachia</taxon>
        <taxon>Caudata</taxon>
        <taxon>Salamandroidea</taxon>
        <taxon>Salamandridae</taxon>
        <taxon>Pleurodelinae</taxon>
        <taxon>Pleurodeles</taxon>
    </lineage>
</organism>
<feature type="compositionally biased region" description="Basic and acidic residues" evidence="1">
    <location>
        <begin position="157"/>
        <end position="167"/>
    </location>
</feature>
<evidence type="ECO:0000313" key="3">
    <source>
        <dbReference type="Proteomes" id="UP001066276"/>
    </source>
</evidence>
<reference evidence="2" key="1">
    <citation type="journal article" date="2022" name="bioRxiv">
        <title>Sequencing and chromosome-scale assembly of the giantPleurodeles waltlgenome.</title>
        <authorList>
            <person name="Brown T."/>
            <person name="Elewa A."/>
            <person name="Iarovenko S."/>
            <person name="Subramanian E."/>
            <person name="Araus A.J."/>
            <person name="Petzold A."/>
            <person name="Susuki M."/>
            <person name="Suzuki K.-i.T."/>
            <person name="Hayashi T."/>
            <person name="Toyoda A."/>
            <person name="Oliveira C."/>
            <person name="Osipova E."/>
            <person name="Leigh N.D."/>
            <person name="Simon A."/>
            <person name="Yun M.H."/>
        </authorList>
    </citation>
    <scope>NUCLEOTIDE SEQUENCE</scope>
    <source>
        <strain evidence="2">20211129_DDA</strain>
        <tissue evidence="2">Liver</tissue>
    </source>
</reference>
<keyword evidence="3" id="KW-1185">Reference proteome</keyword>
<dbReference type="AlphaFoldDB" id="A0AAV7QSI8"/>
<proteinExistence type="predicted"/>
<evidence type="ECO:0000313" key="2">
    <source>
        <dbReference type="EMBL" id="KAJ1143466.1"/>
    </source>
</evidence>
<comment type="caution">
    <text evidence="2">The sequence shown here is derived from an EMBL/GenBank/DDBJ whole genome shotgun (WGS) entry which is preliminary data.</text>
</comment>
<accession>A0AAV7QSI8</accession>
<feature type="compositionally biased region" description="Low complexity" evidence="1">
    <location>
        <begin position="69"/>
        <end position="84"/>
    </location>
</feature>
<feature type="region of interest" description="Disordered" evidence="1">
    <location>
        <begin position="35"/>
        <end position="167"/>
    </location>
</feature>
<gene>
    <name evidence="2" type="ORF">NDU88_009774</name>
</gene>